<evidence type="ECO:0000256" key="4">
    <source>
        <dbReference type="SAM" id="MobiDB-lite"/>
    </source>
</evidence>
<dbReference type="Pfam" id="PF00392">
    <property type="entry name" value="GntR"/>
    <property type="match status" value="1"/>
</dbReference>
<sequence>MASRHPSDPRGGPSQPVESVPLPHYPARMSALGVDPAVAAGRPTTLHDRVLDVLGPAIAAGDLPPGAVLTLDRIEARFEVSRTVAREAVRVLESMGLATGRRRVGIRVQPREQWNVFDPRVVRWRLAGRGRQEQLHSLTALRAAVEPPASAAAAHHATSEQRERLADLAAAMTISGEAGDLDTFLEQDIAFHGLVLRGSGNEMFAALADVVAEVLTGRTVNRLMPARPRPEALQGHRAVAAAVVAGDADAARDAMQGIVAEVLSRRGLPDRDPLPPVKLRRRG</sequence>
<keyword evidence="2" id="KW-0238">DNA-binding</keyword>
<reference evidence="6 7" key="1">
    <citation type="submission" date="2019-06" db="EMBL/GenBank/DDBJ databases">
        <title>Sequencing the genomes of 1000 actinobacteria strains.</title>
        <authorList>
            <person name="Klenk H.-P."/>
        </authorList>
    </citation>
    <scope>NUCLEOTIDE SEQUENCE [LARGE SCALE GENOMIC DNA]</scope>
    <source>
        <strain evidence="6 7">DSM 45301</strain>
    </source>
</reference>
<protein>
    <submittedName>
        <fullName evidence="6">GntR family transcriptional regulator</fullName>
    </submittedName>
</protein>
<gene>
    <name evidence="6" type="ORF">FB558_5525</name>
</gene>
<proteinExistence type="predicted"/>
<feature type="region of interest" description="Disordered" evidence="4">
    <location>
        <begin position="1"/>
        <end position="23"/>
    </location>
</feature>
<dbReference type="SMART" id="SM00345">
    <property type="entry name" value="HTH_GNTR"/>
    <property type="match status" value="1"/>
</dbReference>
<dbReference type="InterPro" id="IPR036390">
    <property type="entry name" value="WH_DNA-bd_sf"/>
</dbReference>
<dbReference type="InterPro" id="IPR036388">
    <property type="entry name" value="WH-like_DNA-bd_sf"/>
</dbReference>
<name>A0A543DK98_9PSEU</name>
<evidence type="ECO:0000256" key="3">
    <source>
        <dbReference type="ARBA" id="ARBA00023163"/>
    </source>
</evidence>
<organism evidence="6 7">
    <name type="scientific">Pseudonocardia kunmingensis</name>
    <dbReference type="NCBI Taxonomy" id="630975"/>
    <lineage>
        <taxon>Bacteria</taxon>
        <taxon>Bacillati</taxon>
        <taxon>Actinomycetota</taxon>
        <taxon>Actinomycetes</taxon>
        <taxon>Pseudonocardiales</taxon>
        <taxon>Pseudonocardiaceae</taxon>
        <taxon>Pseudonocardia</taxon>
    </lineage>
</organism>
<dbReference type="EMBL" id="VFPA01000003">
    <property type="protein sequence ID" value="TQM09756.1"/>
    <property type="molecule type" value="Genomic_DNA"/>
</dbReference>
<comment type="caution">
    <text evidence="6">The sequence shown here is derived from an EMBL/GenBank/DDBJ whole genome shotgun (WGS) entry which is preliminary data.</text>
</comment>
<evidence type="ECO:0000259" key="5">
    <source>
        <dbReference type="PROSITE" id="PS50949"/>
    </source>
</evidence>
<dbReference type="SUPFAM" id="SSF48008">
    <property type="entry name" value="GntR ligand-binding domain-like"/>
    <property type="match status" value="1"/>
</dbReference>
<evidence type="ECO:0000256" key="2">
    <source>
        <dbReference type="ARBA" id="ARBA00023125"/>
    </source>
</evidence>
<dbReference type="GO" id="GO:0003700">
    <property type="term" value="F:DNA-binding transcription factor activity"/>
    <property type="evidence" value="ECO:0007669"/>
    <property type="project" value="InterPro"/>
</dbReference>
<accession>A0A543DK98</accession>
<keyword evidence="3" id="KW-0804">Transcription</keyword>
<feature type="domain" description="HTH gntR-type" evidence="5">
    <location>
        <begin position="44"/>
        <end position="111"/>
    </location>
</feature>
<evidence type="ECO:0000313" key="7">
    <source>
        <dbReference type="Proteomes" id="UP000315677"/>
    </source>
</evidence>
<evidence type="ECO:0000313" key="6">
    <source>
        <dbReference type="EMBL" id="TQM09756.1"/>
    </source>
</evidence>
<dbReference type="InterPro" id="IPR000524">
    <property type="entry name" value="Tscrpt_reg_HTH_GntR"/>
</dbReference>
<dbReference type="Pfam" id="PF07729">
    <property type="entry name" value="FCD"/>
    <property type="match status" value="1"/>
</dbReference>
<dbReference type="Proteomes" id="UP000315677">
    <property type="component" value="Unassembled WGS sequence"/>
</dbReference>
<dbReference type="SUPFAM" id="SSF46785">
    <property type="entry name" value="Winged helix' DNA-binding domain"/>
    <property type="match status" value="1"/>
</dbReference>
<dbReference type="PANTHER" id="PTHR43537:SF44">
    <property type="entry name" value="GNTR FAMILY REGULATORY PROTEIN"/>
    <property type="match status" value="1"/>
</dbReference>
<dbReference type="SMART" id="SM00895">
    <property type="entry name" value="FCD"/>
    <property type="match status" value="1"/>
</dbReference>
<evidence type="ECO:0000256" key="1">
    <source>
        <dbReference type="ARBA" id="ARBA00023015"/>
    </source>
</evidence>
<keyword evidence="1" id="KW-0805">Transcription regulation</keyword>
<keyword evidence="7" id="KW-1185">Reference proteome</keyword>
<dbReference type="GO" id="GO:0003677">
    <property type="term" value="F:DNA binding"/>
    <property type="evidence" value="ECO:0007669"/>
    <property type="project" value="UniProtKB-KW"/>
</dbReference>
<dbReference type="Gene3D" id="1.10.10.10">
    <property type="entry name" value="Winged helix-like DNA-binding domain superfamily/Winged helix DNA-binding domain"/>
    <property type="match status" value="1"/>
</dbReference>
<dbReference type="Gene3D" id="1.20.120.530">
    <property type="entry name" value="GntR ligand-binding domain-like"/>
    <property type="match status" value="1"/>
</dbReference>
<dbReference type="AlphaFoldDB" id="A0A543DK98"/>
<dbReference type="InterPro" id="IPR008920">
    <property type="entry name" value="TF_FadR/GntR_C"/>
</dbReference>
<dbReference type="PROSITE" id="PS50949">
    <property type="entry name" value="HTH_GNTR"/>
    <property type="match status" value="1"/>
</dbReference>
<dbReference type="PANTHER" id="PTHR43537">
    <property type="entry name" value="TRANSCRIPTIONAL REGULATOR, GNTR FAMILY"/>
    <property type="match status" value="1"/>
</dbReference>
<dbReference type="InterPro" id="IPR011711">
    <property type="entry name" value="GntR_C"/>
</dbReference>